<evidence type="ECO:0000313" key="2">
    <source>
        <dbReference type="EMBL" id="KIO13328.1"/>
    </source>
</evidence>
<reference evidence="3" key="2">
    <citation type="submission" date="2015-01" db="EMBL/GenBank/DDBJ databases">
        <title>Evolutionary Origins and Diversification of the Mycorrhizal Mutualists.</title>
        <authorList>
            <consortium name="DOE Joint Genome Institute"/>
            <consortium name="Mycorrhizal Genomics Consortium"/>
            <person name="Kohler A."/>
            <person name="Kuo A."/>
            <person name="Nagy L.G."/>
            <person name="Floudas D."/>
            <person name="Copeland A."/>
            <person name="Barry K.W."/>
            <person name="Cichocki N."/>
            <person name="Veneault-Fourrey C."/>
            <person name="LaButti K."/>
            <person name="Lindquist E.A."/>
            <person name="Lipzen A."/>
            <person name="Lundell T."/>
            <person name="Morin E."/>
            <person name="Murat C."/>
            <person name="Riley R."/>
            <person name="Ohm R."/>
            <person name="Sun H."/>
            <person name="Tunlid A."/>
            <person name="Henrissat B."/>
            <person name="Grigoriev I.V."/>
            <person name="Hibbett D.S."/>
            <person name="Martin F."/>
        </authorList>
    </citation>
    <scope>NUCLEOTIDE SEQUENCE [LARGE SCALE GENOMIC DNA]</scope>
    <source>
        <strain evidence="3">Marx 270</strain>
    </source>
</reference>
<dbReference type="InParanoid" id="A0A0C3JW56"/>
<organism evidence="2 3">
    <name type="scientific">Pisolithus tinctorius Marx 270</name>
    <dbReference type="NCBI Taxonomy" id="870435"/>
    <lineage>
        <taxon>Eukaryota</taxon>
        <taxon>Fungi</taxon>
        <taxon>Dikarya</taxon>
        <taxon>Basidiomycota</taxon>
        <taxon>Agaricomycotina</taxon>
        <taxon>Agaricomycetes</taxon>
        <taxon>Agaricomycetidae</taxon>
        <taxon>Boletales</taxon>
        <taxon>Sclerodermatineae</taxon>
        <taxon>Pisolithaceae</taxon>
        <taxon>Pisolithus</taxon>
    </lineage>
</organism>
<keyword evidence="3" id="KW-1185">Reference proteome</keyword>
<evidence type="ECO:0000256" key="1">
    <source>
        <dbReference type="SAM" id="SignalP"/>
    </source>
</evidence>
<protein>
    <recommendedName>
        <fullName evidence="4">Secreted protein</fullName>
    </recommendedName>
</protein>
<feature type="chain" id="PRO_5002166201" description="Secreted protein" evidence="1">
    <location>
        <begin position="19"/>
        <end position="141"/>
    </location>
</feature>
<evidence type="ECO:0000313" key="3">
    <source>
        <dbReference type="Proteomes" id="UP000054217"/>
    </source>
</evidence>
<accession>A0A0C3JW56</accession>
<dbReference type="HOGENOM" id="CLU_1826054_0_0_1"/>
<gene>
    <name evidence="2" type="ORF">M404DRAFT_992890</name>
</gene>
<dbReference type="Proteomes" id="UP000054217">
    <property type="component" value="Unassembled WGS sequence"/>
</dbReference>
<name>A0A0C3JW56_PISTI</name>
<feature type="signal peptide" evidence="1">
    <location>
        <begin position="1"/>
        <end position="18"/>
    </location>
</feature>
<reference evidence="2 3" key="1">
    <citation type="submission" date="2014-04" db="EMBL/GenBank/DDBJ databases">
        <authorList>
            <consortium name="DOE Joint Genome Institute"/>
            <person name="Kuo A."/>
            <person name="Kohler A."/>
            <person name="Costa M.D."/>
            <person name="Nagy L.G."/>
            <person name="Floudas D."/>
            <person name="Copeland A."/>
            <person name="Barry K.W."/>
            <person name="Cichocki N."/>
            <person name="Veneault-Fourrey C."/>
            <person name="LaButti K."/>
            <person name="Lindquist E.A."/>
            <person name="Lipzen A."/>
            <person name="Lundell T."/>
            <person name="Morin E."/>
            <person name="Murat C."/>
            <person name="Sun H."/>
            <person name="Tunlid A."/>
            <person name="Henrissat B."/>
            <person name="Grigoriev I.V."/>
            <person name="Hibbett D.S."/>
            <person name="Martin F."/>
            <person name="Nordberg H.P."/>
            <person name="Cantor M.N."/>
            <person name="Hua S.X."/>
        </authorList>
    </citation>
    <scope>NUCLEOTIDE SEQUENCE [LARGE SCALE GENOMIC DNA]</scope>
    <source>
        <strain evidence="2 3">Marx 270</strain>
    </source>
</reference>
<dbReference type="EMBL" id="KN831946">
    <property type="protein sequence ID" value="KIO13328.1"/>
    <property type="molecule type" value="Genomic_DNA"/>
</dbReference>
<evidence type="ECO:0008006" key="4">
    <source>
        <dbReference type="Google" id="ProtNLM"/>
    </source>
</evidence>
<dbReference type="AlphaFoldDB" id="A0A0C3JW56"/>
<dbReference type="OrthoDB" id="10275553at2759"/>
<proteinExistence type="predicted"/>
<sequence>MQVVLILWCHLIISQALAADTSRKTLRTVESLALNFRPERLNMNVHYTSTRECRSSRCHVTSQSSEQRSLFTTIADMPLFRVPTTVLSAKTARNPTVPWTSTPQRTRIMNPPWTNHLEAVLQTPHLEAPPAMRSQHSTCKR</sequence>
<keyword evidence="1" id="KW-0732">Signal</keyword>